<name>B8HRE1_CYAP4</name>
<dbReference type="EMBL" id="CP001344">
    <property type="protein sequence ID" value="ACL44129.1"/>
    <property type="molecule type" value="Genomic_DNA"/>
</dbReference>
<organism evidence="1">
    <name type="scientific">Cyanothece sp. (strain PCC 7425 / ATCC 29141)</name>
    <dbReference type="NCBI Taxonomy" id="395961"/>
    <lineage>
        <taxon>Bacteria</taxon>
        <taxon>Bacillati</taxon>
        <taxon>Cyanobacteriota</taxon>
        <taxon>Cyanophyceae</taxon>
        <taxon>Gomontiellales</taxon>
        <taxon>Cyanothecaceae</taxon>
        <taxon>Cyanothece</taxon>
    </lineage>
</organism>
<dbReference type="HOGENOM" id="CLU_1599986_0_0_3"/>
<dbReference type="KEGG" id="cyn:Cyan7425_1760"/>
<sequence>MEVLIPNSPLLTDHGRIKDFANHGSGSLATLTVCHHLQRSIIQWFILLVFLQNGTESIFGKLITSSSGNFDDTGKAVSSAKLGLQFRVFSHNLSKEVLDGFGCHGFWPHLPKLLTGRQLDLGNLITSLESYALLLVLVDSCILVLCCKPNIDVYHMFSDNFINANL</sequence>
<accession>B8HRE1</accession>
<proteinExistence type="predicted"/>
<gene>
    <name evidence="1" type="ordered locus">Cyan7425_1760</name>
</gene>
<dbReference type="STRING" id="395961.Cyan7425_1760"/>
<reference evidence="1" key="1">
    <citation type="submission" date="2009-01" db="EMBL/GenBank/DDBJ databases">
        <title>Complete sequence of chromosome Cyanothece sp. PCC 7425.</title>
        <authorList>
            <consortium name="US DOE Joint Genome Institute"/>
            <person name="Lucas S."/>
            <person name="Copeland A."/>
            <person name="Lapidus A."/>
            <person name="Glavina del Rio T."/>
            <person name="Dalin E."/>
            <person name="Tice H."/>
            <person name="Bruce D."/>
            <person name="Goodwin L."/>
            <person name="Pitluck S."/>
            <person name="Sims D."/>
            <person name="Meineke L."/>
            <person name="Brettin T."/>
            <person name="Detter J.C."/>
            <person name="Han C."/>
            <person name="Larimer F."/>
            <person name="Land M."/>
            <person name="Hauser L."/>
            <person name="Kyrpides N."/>
            <person name="Ovchinnikova G."/>
            <person name="Liberton M."/>
            <person name="Stoeckel J."/>
            <person name="Banerjee A."/>
            <person name="Singh A."/>
            <person name="Page L."/>
            <person name="Sato H."/>
            <person name="Zhao L."/>
            <person name="Sherman L."/>
            <person name="Pakrasi H."/>
            <person name="Richardson P."/>
        </authorList>
    </citation>
    <scope>NUCLEOTIDE SEQUENCE</scope>
    <source>
        <strain evidence="1">PCC 7425</strain>
    </source>
</reference>
<dbReference type="AlphaFoldDB" id="B8HRE1"/>
<protein>
    <submittedName>
        <fullName evidence="1">Uncharacterized protein</fullName>
    </submittedName>
</protein>
<evidence type="ECO:0000313" key="1">
    <source>
        <dbReference type="EMBL" id="ACL44129.1"/>
    </source>
</evidence>